<feature type="region of interest" description="Disordered" evidence="4">
    <location>
        <begin position="489"/>
        <end position="576"/>
    </location>
</feature>
<keyword evidence="3" id="KW-0862">Zinc</keyword>
<gene>
    <name evidence="6" type="ORF">WG66_14228</name>
</gene>
<dbReference type="Gene3D" id="3.30.40.10">
    <property type="entry name" value="Zinc/RING finger domain, C3HC4 (zinc finger)"/>
    <property type="match status" value="1"/>
</dbReference>
<dbReference type="InterPro" id="IPR011011">
    <property type="entry name" value="Znf_FYVE_PHD"/>
</dbReference>
<organism evidence="6 7">
    <name type="scientific">Moniliophthora roreri</name>
    <name type="common">Frosty pod rot fungus</name>
    <name type="synonym">Monilia roreri</name>
    <dbReference type="NCBI Taxonomy" id="221103"/>
    <lineage>
        <taxon>Eukaryota</taxon>
        <taxon>Fungi</taxon>
        <taxon>Dikarya</taxon>
        <taxon>Basidiomycota</taxon>
        <taxon>Agaricomycotina</taxon>
        <taxon>Agaricomycetes</taxon>
        <taxon>Agaricomycetidae</taxon>
        <taxon>Agaricales</taxon>
        <taxon>Marasmiineae</taxon>
        <taxon>Marasmiaceae</taxon>
        <taxon>Moniliophthora</taxon>
    </lineage>
</organism>
<dbReference type="InterPro" id="IPR013083">
    <property type="entry name" value="Znf_RING/FYVE/PHD"/>
</dbReference>
<feature type="region of interest" description="Disordered" evidence="4">
    <location>
        <begin position="597"/>
        <end position="645"/>
    </location>
</feature>
<evidence type="ECO:0000259" key="5">
    <source>
        <dbReference type="SMART" id="SM00249"/>
    </source>
</evidence>
<name>A0A0W0FA72_MONRR</name>
<dbReference type="SMART" id="SM00249">
    <property type="entry name" value="PHD"/>
    <property type="match status" value="1"/>
</dbReference>
<evidence type="ECO:0000256" key="4">
    <source>
        <dbReference type="SAM" id="MobiDB-lite"/>
    </source>
</evidence>
<keyword evidence="1" id="KW-0479">Metal-binding</keyword>
<comment type="caution">
    <text evidence="6">The sequence shown here is derived from an EMBL/GenBank/DDBJ whole genome shotgun (WGS) entry which is preliminary data.</text>
</comment>
<feature type="compositionally biased region" description="Basic residues" evidence="4">
    <location>
        <begin position="489"/>
        <end position="499"/>
    </location>
</feature>
<dbReference type="EMBL" id="LATX01002187">
    <property type="protein sequence ID" value="KTB33195.1"/>
    <property type="molecule type" value="Genomic_DNA"/>
</dbReference>
<dbReference type="InterPro" id="IPR001965">
    <property type="entry name" value="Znf_PHD"/>
</dbReference>
<proteinExistence type="predicted"/>
<evidence type="ECO:0000313" key="6">
    <source>
        <dbReference type="EMBL" id="KTB33195.1"/>
    </source>
</evidence>
<dbReference type="SUPFAM" id="SSF57903">
    <property type="entry name" value="FYVE/PHD zinc finger"/>
    <property type="match status" value="1"/>
</dbReference>
<evidence type="ECO:0000256" key="1">
    <source>
        <dbReference type="ARBA" id="ARBA00022723"/>
    </source>
</evidence>
<accession>A0A0W0FA72</accession>
<feature type="domain" description="Zinc finger PHD-type" evidence="5">
    <location>
        <begin position="657"/>
        <end position="710"/>
    </location>
</feature>
<dbReference type="AlphaFoldDB" id="A0A0W0FA72"/>
<evidence type="ECO:0000256" key="3">
    <source>
        <dbReference type="ARBA" id="ARBA00022833"/>
    </source>
</evidence>
<protein>
    <recommendedName>
        <fullName evidence="5">Zinc finger PHD-type domain-containing protein</fullName>
    </recommendedName>
</protein>
<feature type="compositionally biased region" description="Acidic residues" evidence="4">
    <location>
        <begin position="521"/>
        <end position="541"/>
    </location>
</feature>
<evidence type="ECO:0000313" key="7">
    <source>
        <dbReference type="Proteomes" id="UP000054988"/>
    </source>
</evidence>
<keyword evidence="2" id="KW-0863">Zinc-finger</keyword>
<evidence type="ECO:0000256" key="2">
    <source>
        <dbReference type="ARBA" id="ARBA00022771"/>
    </source>
</evidence>
<sequence length="716" mass="81184">MDDLEGLIRAIEDGDVHLASEATIGAYGILTRDKHTQAARPVLISGSCKCETALEHAGLIQTTVDALDSQLPAVGLKLVSIASDGEQKCGKALVELTFKYDHPQDEELYNLVKSLQFMDLHVGDNDVMADKDGKHIDKRLRNASLRESGMFIHGYLLTPSTIHKHLCMAAFTVEHIKAVMNPNDKQDVKLAYDLLRDVWTPKLEPENITPGNADAREAIYTFGSLCFWLIYPYICVDLSLAEQLKYLSAAAHLAFALYRDEKAAKKFLPTTLYVDIQIMIKNVFFCVAKAKRDDPDGEFFIILLGTDRLEILFGIVRTLVANNCNLDILQLADRLNGALEVANILALHPEWDKTPRRLKLPMVTRDDTVISTSTDHITPEHWCGCLRYKLLSLLTLWNGGRKLCEDEFPWTRPIFESAEMEKASFLSPLGKLLVTEPLDPDDIEEEYNFPEHFATKHPTVAPAGYQSLWAITDIEKELMHDIWKGRHQVVKRRKGKKKSGPPLPISEAHSSRNAIRHDVNIDEEEERLSTEDSPDEYESDESTISNDSPTSPHPVYDDSEEEQETSSRPKFQDDEEFNDLYLDFDDDVRYLCRDAQTQPEAPAMEIEKDAPPAQEDNPACTENETPRKRQLEEDEPEEGRRTRRRTVGRLLRSTFHVCHCGDAITEEEKAEGITVVRCKRLGCETEWMHLSCLIPKHSTVPKNFICDSCKNSHSRL</sequence>
<dbReference type="GO" id="GO:0008270">
    <property type="term" value="F:zinc ion binding"/>
    <property type="evidence" value="ECO:0007669"/>
    <property type="project" value="UniProtKB-KW"/>
</dbReference>
<reference evidence="6 7" key="1">
    <citation type="submission" date="2015-12" db="EMBL/GenBank/DDBJ databases">
        <title>Draft genome sequence of Moniliophthora roreri, the causal agent of frosty pod rot of cacao.</title>
        <authorList>
            <person name="Aime M.C."/>
            <person name="Diaz-Valderrama J.R."/>
            <person name="Kijpornyongpan T."/>
            <person name="Phillips-Mora W."/>
        </authorList>
    </citation>
    <scope>NUCLEOTIDE SEQUENCE [LARGE SCALE GENOMIC DNA]</scope>
    <source>
        <strain evidence="6 7">MCA 2952</strain>
    </source>
</reference>
<dbReference type="eggNOG" id="ENOG502SZAG">
    <property type="taxonomic scope" value="Eukaryota"/>
</dbReference>
<dbReference type="Proteomes" id="UP000054988">
    <property type="component" value="Unassembled WGS sequence"/>
</dbReference>